<dbReference type="EMBL" id="BAAAGF010000004">
    <property type="protein sequence ID" value="GAA0748819.1"/>
    <property type="molecule type" value="Genomic_DNA"/>
</dbReference>
<dbReference type="PANTHER" id="PTHR12993">
    <property type="entry name" value="N-ACETYLGLUCOSAMINYL-PHOSPHATIDYLINOSITOL DE-N-ACETYLASE-RELATED"/>
    <property type="match status" value="1"/>
</dbReference>
<dbReference type="RefSeq" id="WP_343799219.1">
    <property type="nucleotide sequence ID" value="NZ_BAAAGF010000004.1"/>
</dbReference>
<evidence type="ECO:0000313" key="2">
    <source>
        <dbReference type="EMBL" id="GAA0748819.1"/>
    </source>
</evidence>
<accession>A0ABP3VAJ2</accession>
<organism evidence="2 3">
    <name type="scientific">Gaetbulibacter jejuensis</name>
    <dbReference type="NCBI Taxonomy" id="584607"/>
    <lineage>
        <taxon>Bacteria</taxon>
        <taxon>Pseudomonadati</taxon>
        <taxon>Bacteroidota</taxon>
        <taxon>Flavobacteriia</taxon>
        <taxon>Flavobacteriales</taxon>
        <taxon>Flavobacteriaceae</taxon>
        <taxon>Gaetbulibacter</taxon>
    </lineage>
</organism>
<protein>
    <submittedName>
        <fullName evidence="2">PIG-L family deacetylase</fullName>
    </submittedName>
</protein>
<reference evidence="3" key="1">
    <citation type="journal article" date="2019" name="Int. J. Syst. Evol. Microbiol.">
        <title>The Global Catalogue of Microorganisms (GCM) 10K type strain sequencing project: providing services to taxonomists for standard genome sequencing and annotation.</title>
        <authorList>
            <consortium name="The Broad Institute Genomics Platform"/>
            <consortium name="The Broad Institute Genome Sequencing Center for Infectious Disease"/>
            <person name="Wu L."/>
            <person name="Ma J."/>
        </authorList>
    </citation>
    <scope>NUCLEOTIDE SEQUENCE [LARGE SCALE GENOMIC DNA]</scope>
    <source>
        <strain evidence="3">JCM 15976</strain>
    </source>
</reference>
<dbReference type="SUPFAM" id="SSF102588">
    <property type="entry name" value="LmbE-like"/>
    <property type="match status" value="1"/>
</dbReference>
<evidence type="ECO:0000313" key="3">
    <source>
        <dbReference type="Proteomes" id="UP001500736"/>
    </source>
</evidence>
<name>A0ABP3VAJ2_9FLAO</name>
<dbReference type="Gene3D" id="3.40.50.10320">
    <property type="entry name" value="LmbE-like"/>
    <property type="match status" value="1"/>
</dbReference>
<dbReference type="InterPro" id="IPR029062">
    <property type="entry name" value="Class_I_gatase-like"/>
</dbReference>
<proteinExistence type="predicted"/>
<dbReference type="InterPro" id="IPR003737">
    <property type="entry name" value="GlcNAc_PI_deacetylase-related"/>
</dbReference>
<dbReference type="InterPro" id="IPR024078">
    <property type="entry name" value="LmbE-like_dom_sf"/>
</dbReference>
<sequence>MHKKLLFSFLAIAISSYSTFAQQPKKPNSSEIYESIQKLNFLGSVLYVAAHPDDENTRLISYMSNHLKARTAYLSLTRGDGGQNLIGPEIRELLGVIRTQELLTARRIDGGEQRFTRANDFGYSKHPDETLEIWNKNEVLSDVVLAIRQFQPDVIINRFDHRSPGSTHGHHTSSAMLSVEAFDLANNASVYPEQLKTVSPWQPKRQFFNTSWWFYGSQDAFEKADKTNLLSIDTGVYFPLNGLSNPEIAALSRSQHKSQGFGSSGSRGEQMEYIELINGSLPTDKTNIFDGIDTSWNRIKGGKAIGDILYQVEKDYDFSNPSASIPKLAEAYTLIQDLENEHWKTIKSEEIKNIIANCAGLFLEVVANSNHATANSKVPLSIEMINRSDANIMFTGLQLKDSGRKKRLYKRFALKDNIEENLKDTILISSRQLPTTPYWLTKKGTLGMYKVEDKALIGHPETPREYTATFKLEINQTPIEFTRPIVYKTNDPVKGEVYKPFEIIPEASAKVSEKVIIFENGQQKDIQVVIKSGKDNLEGYVQIAHPQDWNIYPEKQKVSIANSGQEQTLVFTVVPPKNQSEGLITPMVHVGDQVFTRELIEIDYDHIPYQTVLLPSESKIVRLDIKKRGENIAYIEGAGDVVPESLQQIGYNVVILKPEDINTETLSKFDAVVVGIRAYNTVEDLKYKQQELFDYVANGGNMIVQYNTSRGLKTNNLAPYKLQLSRDRVTDEFAEVTFLNPEHPLLNYPNKITTKDFEGWTQERGLYFPNEWANEFTPLLSMHDKGETTKEGSLLVAKHGKGYYIYTGLSFFREFPAGVSGAYRLFANMLSIGKEDISTEESLKN</sequence>
<dbReference type="PANTHER" id="PTHR12993:SF23">
    <property type="entry name" value="N-ACETYLGLUCOSAMINYLPHOSPHATIDYLINOSITOL DEACETYLASE"/>
    <property type="match status" value="1"/>
</dbReference>
<comment type="caution">
    <text evidence="2">The sequence shown here is derived from an EMBL/GenBank/DDBJ whole genome shotgun (WGS) entry which is preliminary data.</text>
</comment>
<evidence type="ECO:0000256" key="1">
    <source>
        <dbReference type="SAM" id="SignalP"/>
    </source>
</evidence>
<dbReference type="Pfam" id="PF02585">
    <property type="entry name" value="PIG-L"/>
    <property type="match status" value="1"/>
</dbReference>
<feature type="chain" id="PRO_5047161095" evidence="1">
    <location>
        <begin position="22"/>
        <end position="845"/>
    </location>
</feature>
<keyword evidence="1" id="KW-0732">Signal</keyword>
<gene>
    <name evidence="2" type="ORF">GCM10009431_27800</name>
</gene>
<dbReference type="Proteomes" id="UP001500736">
    <property type="component" value="Unassembled WGS sequence"/>
</dbReference>
<keyword evidence="3" id="KW-1185">Reference proteome</keyword>
<feature type="signal peptide" evidence="1">
    <location>
        <begin position="1"/>
        <end position="21"/>
    </location>
</feature>
<dbReference type="SUPFAM" id="SSF52317">
    <property type="entry name" value="Class I glutamine amidotransferase-like"/>
    <property type="match status" value="1"/>
</dbReference>